<dbReference type="Proteomes" id="UP000255103">
    <property type="component" value="Unassembled WGS sequence"/>
</dbReference>
<evidence type="ECO:0000313" key="1">
    <source>
        <dbReference type="EMBL" id="STP11149.1"/>
    </source>
</evidence>
<sequence length="533" mass="56124">MNAIQYGAEAGALNQIAQGNSLRRVFGTGAGFQESYSAMANTQADMQNIQAKETARSAREHFKGIGTSSAEGSAYSRVSRLQADQRFEEMQGSTDAYETARGVNPNIAREQAQLGAASKFKSTEASLNNINAGNHQDAIDRLSSAEASRAGDNAFKSSAGFQKKVEIGSHNADGSINNNSYVKDSNGKDQLYSNALKSQAEFEAGQEVGGTLPFGDKKAMGKMLAELNKNAKDKINQLESSKATSWFGGLSSREQFHNAEIDKEIKGIQNSMPKNANDLGQLGLNTGFAQISAMTAGNVGSLNMGNGGMQGGFQSGVSYSHNASRNYSYGITASGGSTFAGLAHSAGIGMESFAAASSALSAVGQIASTASMFGRVAGGVSSLMGGAGGDALMAAQQGVQRASARVASAQSQLNWATEQAAGTHQRFGGAYAGMNAQQVGAESARLQMGIHDMNMRVGRLNGIKGRLISEGMGKYDPTIKALDRQMRHLNTNINRDGMRVKYLGLRNNQINAEHNLAQAQLEESFARIKLSSL</sequence>
<name>A0A377JT59_9HELI</name>
<accession>A0A377JT59</accession>
<protein>
    <submittedName>
        <fullName evidence="1">Uncharacterized protein</fullName>
    </submittedName>
</protein>
<evidence type="ECO:0000313" key="2">
    <source>
        <dbReference type="Proteomes" id="UP000255103"/>
    </source>
</evidence>
<organism evidence="1 2">
    <name type="scientific">Helicobacter cinaedi</name>
    <dbReference type="NCBI Taxonomy" id="213"/>
    <lineage>
        <taxon>Bacteria</taxon>
        <taxon>Pseudomonadati</taxon>
        <taxon>Campylobacterota</taxon>
        <taxon>Epsilonproteobacteria</taxon>
        <taxon>Campylobacterales</taxon>
        <taxon>Helicobacteraceae</taxon>
        <taxon>Helicobacter</taxon>
    </lineage>
</organism>
<dbReference type="AlphaFoldDB" id="A0A377JT59"/>
<dbReference type="EMBL" id="UGHX01000001">
    <property type="protein sequence ID" value="STP11149.1"/>
    <property type="molecule type" value="Genomic_DNA"/>
</dbReference>
<gene>
    <name evidence="1" type="ORF">NCTC12219_01032</name>
</gene>
<reference evidence="1 2" key="1">
    <citation type="submission" date="2018-06" db="EMBL/GenBank/DDBJ databases">
        <authorList>
            <consortium name="Pathogen Informatics"/>
            <person name="Doyle S."/>
        </authorList>
    </citation>
    <scope>NUCLEOTIDE SEQUENCE [LARGE SCALE GENOMIC DNA]</scope>
    <source>
        <strain evidence="1 2">NCTC12219</strain>
    </source>
</reference>
<dbReference type="RefSeq" id="WP_115721824.1">
    <property type="nucleotide sequence ID" value="NZ_UGHX01000001.1"/>
</dbReference>
<proteinExistence type="predicted"/>